<dbReference type="RefSeq" id="WP_138079429.1">
    <property type="nucleotide sequence ID" value="NZ_CP040004.1"/>
</dbReference>
<dbReference type="OrthoDB" id="9779811at2"/>
<proteinExistence type="predicted"/>
<accession>A0A4P9A3P2</accession>
<dbReference type="AlphaFoldDB" id="A0A4P9A3P2"/>
<dbReference type="EMBL" id="CP040004">
    <property type="protein sequence ID" value="QCT42454.1"/>
    <property type="molecule type" value="Genomic_DNA"/>
</dbReference>
<dbReference type="Proteomes" id="UP000310639">
    <property type="component" value="Chromosome"/>
</dbReference>
<sequence>MLISASRFMNTPVMSLQTGAELGRTAREIIDPRNLSIVAYELEGPLLDQRPTLLRLDDVREIGPLGMIIDSADELVGVSDVIELQKIYEYKFVLMGKHVVEKDGRKVGKVIGYTVMAGSFLIQQLSVKRPLLRSFGDTEMLIHRSQIVKVTDDQIVVKSATVPRQEQHVEKPVLQAYENPFRKKQAS</sequence>
<dbReference type="Gene3D" id="2.30.30.240">
    <property type="entry name" value="PRC-barrel domain"/>
    <property type="match status" value="1"/>
</dbReference>
<name>A0A4P9A3P2_9BACT</name>
<evidence type="ECO:0000313" key="1">
    <source>
        <dbReference type="EMBL" id="QCT42454.1"/>
    </source>
</evidence>
<keyword evidence="2" id="KW-1185">Reference proteome</keyword>
<reference evidence="1 2" key="1">
    <citation type="submission" date="2019-04" db="EMBL/GenBank/DDBJ databases">
        <title>Saccharibacteria TM7 genomes.</title>
        <authorList>
            <person name="Bor B."/>
            <person name="He X."/>
            <person name="Chen T."/>
            <person name="Dewhirst F.E."/>
        </authorList>
    </citation>
    <scope>NUCLEOTIDE SEQUENCE [LARGE SCALE GENOMIC DNA]</scope>
    <source>
        <strain evidence="1 2">BB001</strain>
    </source>
</reference>
<dbReference type="KEGG" id="nft:FBF37_03230"/>
<evidence type="ECO:0008006" key="3">
    <source>
        <dbReference type="Google" id="ProtNLM"/>
    </source>
</evidence>
<protein>
    <recommendedName>
        <fullName evidence="3">PRC-barrel domain-containing protein</fullName>
    </recommendedName>
</protein>
<organism evidence="1 2">
    <name type="scientific">Candidatus Nanosynbacter featherlites</name>
    <dbReference type="NCBI Taxonomy" id="2572088"/>
    <lineage>
        <taxon>Bacteria</taxon>
        <taxon>Candidatus Saccharimonadota</taxon>
        <taxon>Candidatus Saccharimonadia</taxon>
        <taxon>Candidatus Nanosynbacterales</taxon>
        <taxon>Candidatus Nanosynbacteraceae</taxon>
        <taxon>Candidatus Nanosynbacter</taxon>
    </lineage>
</organism>
<gene>
    <name evidence="1" type="ORF">FBF37_03230</name>
</gene>
<evidence type="ECO:0000313" key="2">
    <source>
        <dbReference type="Proteomes" id="UP000310639"/>
    </source>
</evidence>